<dbReference type="PROSITE" id="PS51723">
    <property type="entry name" value="PEPTIDASE_M60"/>
    <property type="match status" value="1"/>
</dbReference>
<evidence type="ECO:0000256" key="3">
    <source>
        <dbReference type="SAM" id="SignalP"/>
    </source>
</evidence>
<keyword evidence="3" id="KW-0732">Signal</keyword>
<dbReference type="Proteomes" id="UP001470230">
    <property type="component" value="Unassembled WGS sequence"/>
</dbReference>
<dbReference type="PANTHER" id="PTHR15730:SF5">
    <property type="entry name" value="SI:CH211-210B2.2-RELATED"/>
    <property type="match status" value="1"/>
</dbReference>
<feature type="domain" description="Peptidase M60" evidence="4">
    <location>
        <begin position="151"/>
        <end position="473"/>
    </location>
</feature>
<keyword evidence="2" id="KW-1133">Transmembrane helix</keyword>
<keyword evidence="6" id="KW-1185">Reference proteome</keyword>
<feature type="compositionally biased region" description="Acidic residues" evidence="1">
    <location>
        <begin position="1146"/>
        <end position="1162"/>
    </location>
</feature>
<dbReference type="InterPro" id="IPR031161">
    <property type="entry name" value="Peptidase_M60_dom"/>
</dbReference>
<evidence type="ECO:0000256" key="1">
    <source>
        <dbReference type="SAM" id="MobiDB-lite"/>
    </source>
</evidence>
<sequence length="1246" mass="139050">MRFFFLFFLAIAIKSTNTPYQKKYPSIGKVGYHCEYLGTVPRKIPQVNNEQKLAANRYPTYGQNKNPTNEEKNLILSENSMLVTNTISSTGTYSAIDQDGVLYMNTEPVKYSNGTNRKLYKHTSAIGMYYGNPTDTEPAITKKITYAPRRYGFLPTGLYAPAGEVIKIRVSESDLTKMGTLHIEIGQIFQNGKANAITAAKSFVRMPIISNLFQLTSKTATLTRENGDYIFYVGSFLGGPIYVNVPTGLISTFSVTISGAIRMPHFILGYTTPEEFSDNMKSTAPCCELEVWQRGIIHSGARSKLTVSSYDDFYKAAIYWEKVTSVSNQFPPRSNTNLGIGMIYDPYVAAGGAVAYPGQSTTNCPAGWFGVVLNYDNIVVQKQDSWGPHHEYNHHFQKDWGLSGDVEVSNNAVTLVSYSFFTKISQSRTLSAEPSGYDNWAKYTSATFALNNIINNNRGNNLLLHSCLLHCFGQYVFIEAAQLKGGQNNDAYYKAYTKVTELDMTYFFKTLYKLSISDAAINSFNGKNYKKFVPIASKFQVGVGYLVKGKRNKMQTMSPFLISPVADFTMNFNQYLVLPKDFTFQVKSVTQPEHGSVKKTADNIYVYSPDEQELFSGVMTFTIGLAKKDDPNFIVDDIEMYVNLQQSYSLREKNSNSKQMKLDRRTYTWPDGKMPTDPVQAFTSNYAGSTGFVDEINSNTNENCNSELWPTLMKNTMCELRGKTISNPATLRFALRGRLHCALFLSLDEGKTYELAANLTNPSMDTTFHPELKTSMKDITLTKRQYIYFKLILNQADMPAGAGVRTPFAGLGIGIVQPDGSANINYMANSLPTSYQADPEFTSENVFPRTYTQTFNYEYAKFRGTLLESNYYPWTFDVAEGTYSIENLFDSNDSNFIHNNKENPIDESNPFMILVDIGETLSANKFIIYGVAGTQYQYQPKTFLLYVGTDKDNLELAANVTNAARTNSNIIVTFSETKAVRYYKFIVTETYAFANNYIAYRFAQFRLEFDGINVALDDDRITLYNSWSQVQKFCTFGHLYTGQGTADSKAILEFKFTGKQYGINAFVSKEFDGFDLYLDNEFVKRINLNGDDDAVVPGLYISPTIRNTQHTVRAESNSRFNIDSFILLSDDATVVPPVNETGDGSDGIEDESAIYDEDDDTIDTATGDNSEKSDTTQSGGNGENGEDGNNDSKKKPLSTGAIVGIVVAIVAVIAIAAVVTVIVIRKKKDDSPKLLTSNASLPGLEI</sequence>
<dbReference type="PANTHER" id="PTHR15730">
    <property type="entry name" value="EXPERIMENTAL AUTOIMMUNE PROSTATITIS ANTIGEN 2-RELATED"/>
    <property type="match status" value="1"/>
</dbReference>
<dbReference type="Gene3D" id="2.60.120.260">
    <property type="entry name" value="Galactose-binding domain-like"/>
    <property type="match status" value="1"/>
</dbReference>
<keyword evidence="2" id="KW-0472">Membrane</keyword>
<evidence type="ECO:0000259" key="4">
    <source>
        <dbReference type="PROSITE" id="PS51723"/>
    </source>
</evidence>
<protein>
    <recommendedName>
        <fullName evidence="4">Peptidase M60 domain-containing protein</fullName>
    </recommendedName>
</protein>
<gene>
    <name evidence="5" type="ORF">M9Y10_042595</name>
</gene>
<dbReference type="InterPro" id="IPR008979">
    <property type="entry name" value="Galactose-bd-like_sf"/>
</dbReference>
<organism evidence="5 6">
    <name type="scientific">Tritrichomonas musculus</name>
    <dbReference type="NCBI Taxonomy" id="1915356"/>
    <lineage>
        <taxon>Eukaryota</taxon>
        <taxon>Metamonada</taxon>
        <taxon>Parabasalia</taxon>
        <taxon>Tritrichomonadida</taxon>
        <taxon>Tritrichomonadidae</taxon>
        <taxon>Tritrichomonas</taxon>
    </lineage>
</organism>
<dbReference type="Pfam" id="PF13402">
    <property type="entry name" value="Peptidase_M60"/>
    <property type="match status" value="1"/>
</dbReference>
<dbReference type="EMBL" id="JAPFFF010000008">
    <property type="protein sequence ID" value="KAK8883503.1"/>
    <property type="molecule type" value="Genomic_DNA"/>
</dbReference>
<dbReference type="SMART" id="SM01276">
    <property type="entry name" value="M60-like"/>
    <property type="match status" value="1"/>
</dbReference>
<evidence type="ECO:0000313" key="6">
    <source>
        <dbReference type="Proteomes" id="UP001470230"/>
    </source>
</evidence>
<comment type="caution">
    <text evidence="5">The sequence shown here is derived from an EMBL/GenBank/DDBJ whole genome shotgun (WGS) entry which is preliminary data.</text>
</comment>
<evidence type="ECO:0000313" key="5">
    <source>
        <dbReference type="EMBL" id="KAK8883503.1"/>
    </source>
</evidence>
<dbReference type="InterPro" id="IPR051244">
    <property type="entry name" value="TCAF"/>
</dbReference>
<dbReference type="Pfam" id="PF17291">
    <property type="entry name" value="M60-like_N"/>
    <property type="match status" value="1"/>
</dbReference>
<feature type="signal peptide" evidence="3">
    <location>
        <begin position="1"/>
        <end position="15"/>
    </location>
</feature>
<dbReference type="InterPro" id="IPR035423">
    <property type="entry name" value="M60-like_N"/>
</dbReference>
<evidence type="ECO:0000256" key="2">
    <source>
        <dbReference type="SAM" id="Phobius"/>
    </source>
</evidence>
<name>A0ABR2JYB1_9EUKA</name>
<feature type="region of interest" description="Disordered" evidence="1">
    <location>
        <begin position="1136"/>
        <end position="1195"/>
    </location>
</feature>
<dbReference type="SUPFAM" id="SSF49785">
    <property type="entry name" value="Galactose-binding domain-like"/>
    <property type="match status" value="1"/>
</dbReference>
<accession>A0ABR2JYB1</accession>
<feature type="chain" id="PRO_5047285896" description="Peptidase M60 domain-containing protein" evidence="3">
    <location>
        <begin position="16"/>
        <end position="1246"/>
    </location>
</feature>
<proteinExistence type="predicted"/>
<feature type="transmembrane region" description="Helical" evidence="2">
    <location>
        <begin position="1201"/>
        <end position="1224"/>
    </location>
</feature>
<reference evidence="5 6" key="1">
    <citation type="submission" date="2024-04" db="EMBL/GenBank/DDBJ databases">
        <title>Tritrichomonas musculus Genome.</title>
        <authorList>
            <person name="Alves-Ferreira E."/>
            <person name="Grigg M."/>
            <person name="Lorenzi H."/>
            <person name="Galac M."/>
        </authorList>
    </citation>
    <scope>NUCLEOTIDE SEQUENCE [LARGE SCALE GENOMIC DNA]</scope>
    <source>
        <strain evidence="5 6">EAF2021</strain>
    </source>
</reference>
<keyword evidence="2" id="KW-0812">Transmembrane</keyword>